<evidence type="ECO:0000256" key="3">
    <source>
        <dbReference type="ARBA" id="ARBA00022842"/>
    </source>
</evidence>
<dbReference type="InterPro" id="IPR020476">
    <property type="entry name" value="Nudix_hydrolase"/>
</dbReference>
<dbReference type="GO" id="GO:0016787">
    <property type="term" value="F:hydrolase activity"/>
    <property type="evidence" value="ECO:0007669"/>
    <property type="project" value="UniProtKB-KW"/>
</dbReference>
<dbReference type="Proteomes" id="UP000571017">
    <property type="component" value="Unassembled WGS sequence"/>
</dbReference>
<dbReference type="InterPro" id="IPR020084">
    <property type="entry name" value="NUDIX_hydrolase_CS"/>
</dbReference>
<evidence type="ECO:0000256" key="4">
    <source>
        <dbReference type="RuleBase" id="RU003476"/>
    </source>
</evidence>
<dbReference type="Pfam" id="PF00293">
    <property type="entry name" value="NUDIX"/>
    <property type="match status" value="1"/>
</dbReference>
<dbReference type="InterPro" id="IPR015797">
    <property type="entry name" value="NUDIX_hydrolase-like_dom_sf"/>
</dbReference>
<dbReference type="SUPFAM" id="SSF55811">
    <property type="entry name" value="Nudix"/>
    <property type="match status" value="1"/>
</dbReference>
<keyword evidence="7" id="KW-1185">Reference proteome</keyword>
<evidence type="ECO:0000256" key="1">
    <source>
        <dbReference type="ARBA" id="ARBA00001946"/>
    </source>
</evidence>
<dbReference type="PROSITE" id="PS00893">
    <property type="entry name" value="NUDIX_BOX"/>
    <property type="match status" value="1"/>
</dbReference>
<organism evidence="6 7">
    <name type="scientific">Halobacillus locisalis</name>
    <dbReference type="NCBI Taxonomy" id="220753"/>
    <lineage>
        <taxon>Bacteria</taxon>
        <taxon>Bacillati</taxon>
        <taxon>Bacillota</taxon>
        <taxon>Bacilli</taxon>
        <taxon>Bacillales</taxon>
        <taxon>Bacillaceae</taxon>
        <taxon>Halobacillus</taxon>
    </lineage>
</organism>
<dbReference type="PANTHER" id="PTHR43222">
    <property type="entry name" value="NUDIX HYDROLASE 23"/>
    <property type="match status" value="1"/>
</dbReference>
<name>A0A838CP05_9BACI</name>
<sequence>MAILVSNKGHAFLEFLRVEEEQIDSYTNDAPLTHALVVVTYQNKKLVIFNKWRQNWELPGGMIDRGETPREAAIRELEEETNQIHETMSFSGLMKFRLKPDDRLEYGALYSCDLDHVRSFVENEEASSIHFWDESEDIGDVDEIDRELLHYG</sequence>
<dbReference type="Gene3D" id="3.90.79.10">
    <property type="entry name" value="Nucleoside Triphosphate Pyrophosphohydrolase"/>
    <property type="match status" value="1"/>
</dbReference>
<dbReference type="PANTHER" id="PTHR43222:SF2">
    <property type="entry name" value="NUDIX HYDROLASE 23, CHLOROPLASTIC"/>
    <property type="match status" value="1"/>
</dbReference>
<dbReference type="PROSITE" id="PS51462">
    <property type="entry name" value="NUDIX"/>
    <property type="match status" value="1"/>
</dbReference>
<proteinExistence type="inferred from homology"/>
<dbReference type="PRINTS" id="PR00502">
    <property type="entry name" value="NUDIXFAMILY"/>
</dbReference>
<dbReference type="EMBL" id="JACEFG010000001">
    <property type="protein sequence ID" value="MBA2173684.1"/>
    <property type="molecule type" value="Genomic_DNA"/>
</dbReference>
<comment type="caution">
    <text evidence="6">The sequence shown here is derived from an EMBL/GenBank/DDBJ whole genome shotgun (WGS) entry which is preliminary data.</text>
</comment>
<keyword evidence="2 4" id="KW-0378">Hydrolase</keyword>
<comment type="similarity">
    <text evidence="4">Belongs to the Nudix hydrolase family.</text>
</comment>
<evidence type="ECO:0000313" key="6">
    <source>
        <dbReference type="EMBL" id="MBA2173684.1"/>
    </source>
</evidence>
<evidence type="ECO:0000256" key="2">
    <source>
        <dbReference type="ARBA" id="ARBA00022801"/>
    </source>
</evidence>
<evidence type="ECO:0000313" key="7">
    <source>
        <dbReference type="Proteomes" id="UP000571017"/>
    </source>
</evidence>
<dbReference type="AlphaFoldDB" id="A0A838CP05"/>
<gene>
    <name evidence="6" type="ORF">H0266_02115</name>
</gene>
<evidence type="ECO:0000259" key="5">
    <source>
        <dbReference type="PROSITE" id="PS51462"/>
    </source>
</evidence>
<protein>
    <submittedName>
        <fullName evidence="6">NUDIX hydrolase</fullName>
    </submittedName>
</protein>
<dbReference type="CDD" id="cd02883">
    <property type="entry name" value="NUDIX_Hydrolase"/>
    <property type="match status" value="1"/>
</dbReference>
<dbReference type="RefSeq" id="WP_181470728.1">
    <property type="nucleotide sequence ID" value="NZ_JACEFG010000001.1"/>
</dbReference>
<keyword evidence="3" id="KW-0460">Magnesium</keyword>
<accession>A0A838CP05</accession>
<reference evidence="6 7" key="1">
    <citation type="journal article" date="2004" name="Extremophiles">
        <title>Halobacillus locisalis sp. nov., a halophilic bacterium isolated from a marine solar saltern of the Yellow Sea in Korea.</title>
        <authorList>
            <person name="Yoon J.H."/>
            <person name="Kang K.H."/>
            <person name="Oh T.K."/>
            <person name="Park Y.H."/>
        </authorList>
    </citation>
    <scope>NUCLEOTIDE SEQUENCE [LARGE SCALE GENOMIC DNA]</scope>
    <source>
        <strain evidence="6 7">KCTC 3788</strain>
    </source>
</reference>
<dbReference type="InterPro" id="IPR000086">
    <property type="entry name" value="NUDIX_hydrolase_dom"/>
</dbReference>
<comment type="cofactor">
    <cofactor evidence="1">
        <name>Mg(2+)</name>
        <dbReference type="ChEBI" id="CHEBI:18420"/>
    </cofactor>
</comment>
<feature type="domain" description="Nudix hydrolase" evidence="5">
    <location>
        <begin position="31"/>
        <end position="152"/>
    </location>
</feature>